<keyword evidence="10" id="KW-1185">Reference proteome</keyword>
<feature type="region of interest" description="Disordered" evidence="7">
    <location>
        <begin position="1"/>
        <end position="36"/>
    </location>
</feature>
<dbReference type="AlphaFoldDB" id="A0ABD1UBD2"/>
<dbReference type="PRINTS" id="PR00380">
    <property type="entry name" value="KINESINHEAVY"/>
</dbReference>
<name>A0ABD1UBD2_9LAMI</name>
<feature type="compositionally biased region" description="Acidic residues" evidence="7">
    <location>
        <begin position="660"/>
        <end position="671"/>
    </location>
</feature>
<dbReference type="InterPro" id="IPR001752">
    <property type="entry name" value="Kinesin_motor_dom"/>
</dbReference>
<evidence type="ECO:0000313" key="10">
    <source>
        <dbReference type="Proteomes" id="UP001604277"/>
    </source>
</evidence>
<comment type="caution">
    <text evidence="9">The sequence shown here is derived from an EMBL/GenBank/DDBJ whole genome shotgun (WGS) entry which is preliminary data.</text>
</comment>
<keyword evidence="1" id="KW-0493">Microtubule</keyword>
<keyword evidence="4 5" id="KW-0505">Motor protein</keyword>
<feature type="region of interest" description="Disordered" evidence="7">
    <location>
        <begin position="748"/>
        <end position="785"/>
    </location>
</feature>
<keyword evidence="3 5" id="KW-0067">ATP-binding</keyword>
<evidence type="ECO:0000256" key="6">
    <source>
        <dbReference type="SAM" id="Coils"/>
    </source>
</evidence>
<dbReference type="Proteomes" id="UP001604277">
    <property type="component" value="Unassembled WGS sequence"/>
</dbReference>
<reference evidence="10" key="1">
    <citation type="submission" date="2024-07" db="EMBL/GenBank/DDBJ databases">
        <title>Two chromosome-level genome assemblies of Korean endemic species Abeliophyllum distichum and Forsythia ovata (Oleaceae).</title>
        <authorList>
            <person name="Jang H."/>
        </authorList>
    </citation>
    <scope>NUCLEOTIDE SEQUENCE [LARGE SCALE GENOMIC DNA]</scope>
</reference>
<feature type="binding site" evidence="5">
    <location>
        <begin position="203"/>
        <end position="210"/>
    </location>
    <ligand>
        <name>ATP</name>
        <dbReference type="ChEBI" id="CHEBI:30616"/>
    </ligand>
</feature>
<organism evidence="9 10">
    <name type="scientific">Forsythia ovata</name>
    <dbReference type="NCBI Taxonomy" id="205694"/>
    <lineage>
        <taxon>Eukaryota</taxon>
        <taxon>Viridiplantae</taxon>
        <taxon>Streptophyta</taxon>
        <taxon>Embryophyta</taxon>
        <taxon>Tracheophyta</taxon>
        <taxon>Spermatophyta</taxon>
        <taxon>Magnoliopsida</taxon>
        <taxon>eudicotyledons</taxon>
        <taxon>Gunneridae</taxon>
        <taxon>Pentapetalae</taxon>
        <taxon>asterids</taxon>
        <taxon>lamiids</taxon>
        <taxon>Lamiales</taxon>
        <taxon>Oleaceae</taxon>
        <taxon>Forsythieae</taxon>
        <taxon>Forsythia</taxon>
    </lineage>
</organism>
<dbReference type="SUPFAM" id="SSF52540">
    <property type="entry name" value="P-loop containing nucleoside triphosphate hydrolases"/>
    <property type="match status" value="1"/>
</dbReference>
<evidence type="ECO:0000313" key="9">
    <source>
        <dbReference type="EMBL" id="KAL2522319.1"/>
    </source>
</evidence>
<dbReference type="Gene3D" id="3.40.850.10">
    <property type="entry name" value="Kinesin motor domain"/>
    <property type="match status" value="1"/>
</dbReference>
<dbReference type="EMBL" id="JBFOLJ010000007">
    <property type="protein sequence ID" value="KAL2522319.1"/>
    <property type="molecule type" value="Genomic_DNA"/>
</dbReference>
<dbReference type="GO" id="GO:0005874">
    <property type="term" value="C:microtubule"/>
    <property type="evidence" value="ECO:0007669"/>
    <property type="project" value="UniProtKB-KW"/>
</dbReference>
<dbReference type="PANTHER" id="PTHR24115:SF1008">
    <property type="entry name" value="KINESIN-LIKE PROTEIN SUBITO"/>
    <property type="match status" value="1"/>
</dbReference>
<keyword evidence="6" id="KW-0175">Coiled coil</keyword>
<dbReference type="PANTHER" id="PTHR24115">
    <property type="entry name" value="KINESIN-RELATED"/>
    <property type="match status" value="1"/>
</dbReference>
<feature type="domain" description="Kinesin motor" evidence="8">
    <location>
        <begin position="80"/>
        <end position="389"/>
    </location>
</feature>
<dbReference type="InterPro" id="IPR027417">
    <property type="entry name" value="P-loop_NTPase"/>
</dbReference>
<feature type="coiled-coil region" evidence="6">
    <location>
        <begin position="561"/>
        <end position="602"/>
    </location>
</feature>
<evidence type="ECO:0000256" key="4">
    <source>
        <dbReference type="ARBA" id="ARBA00023175"/>
    </source>
</evidence>
<protein>
    <submittedName>
        <fullName evidence="9">Kinesin-like protein KIN-6</fullName>
    </submittedName>
</protein>
<dbReference type="InterPro" id="IPR027640">
    <property type="entry name" value="Kinesin-like_fam"/>
</dbReference>
<proteinExistence type="inferred from homology"/>
<dbReference type="GO" id="GO:0005524">
    <property type="term" value="F:ATP binding"/>
    <property type="evidence" value="ECO:0007669"/>
    <property type="project" value="UniProtKB-UniRule"/>
</dbReference>
<feature type="compositionally biased region" description="Polar residues" evidence="7">
    <location>
        <begin position="770"/>
        <end position="782"/>
    </location>
</feature>
<dbReference type="SMART" id="SM00129">
    <property type="entry name" value="KISc"/>
    <property type="match status" value="1"/>
</dbReference>
<evidence type="ECO:0000256" key="1">
    <source>
        <dbReference type="ARBA" id="ARBA00022701"/>
    </source>
</evidence>
<feature type="region of interest" description="Disordered" evidence="7">
    <location>
        <begin position="94"/>
        <end position="125"/>
    </location>
</feature>
<evidence type="ECO:0000256" key="3">
    <source>
        <dbReference type="ARBA" id="ARBA00022840"/>
    </source>
</evidence>
<gene>
    <name evidence="9" type="ORF">Fot_26242</name>
</gene>
<feature type="region of interest" description="Disordered" evidence="7">
    <location>
        <begin position="649"/>
        <end position="692"/>
    </location>
</feature>
<evidence type="ECO:0000259" key="8">
    <source>
        <dbReference type="PROSITE" id="PS50067"/>
    </source>
</evidence>
<keyword evidence="2 5" id="KW-0547">Nucleotide-binding</keyword>
<evidence type="ECO:0000256" key="2">
    <source>
        <dbReference type="ARBA" id="ARBA00022741"/>
    </source>
</evidence>
<dbReference type="InterPro" id="IPR036961">
    <property type="entry name" value="Kinesin_motor_dom_sf"/>
</dbReference>
<feature type="region of interest" description="Disordered" evidence="7">
    <location>
        <begin position="896"/>
        <end position="928"/>
    </location>
</feature>
<accession>A0ABD1UBD2</accession>
<feature type="compositionally biased region" description="Basic and acidic residues" evidence="7">
    <location>
        <begin position="649"/>
        <end position="659"/>
    </location>
</feature>
<comment type="similarity">
    <text evidence="5">Belongs to the TRAFAC class myosin-kinesin ATPase superfamily. Kinesin family.</text>
</comment>
<feature type="compositionally biased region" description="Polar residues" evidence="7">
    <location>
        <begin position="801"/>
        <end position="813"/>
    </location>
</feature>
<feature type="region of interest" description="Disordered" evidence="7">
    <location>
        <begin position="801"/>
        <end position="820"/>
    </location>
</feature>
<dbReference type="GO" id="GO:0003774">
    <property type="term" value="F:cytoskeletal motor activity"/>
    <property type="evidence" value="ECO:0007669"/>
    <property type="project" value="UniProtKB-UniRule"/>
</dbReference>
<feature type="compositionally biased region" description="Basic and acidic residues" evidence="7">
    <location>
        <begin position="756"/>
        <end position="769"/>
    </location>
</feature>
<evidence type="ECO:0000256" key="5">
    <source>
        <dbReference type="PROSITE-ProRule" id="PRU00283"/>
    </source>
</evidence>
<sequence>MEMKSPPPCPRTATVRRNPFRKARATPSSAIPLREPLCSPSFPSDLPSFPLNDILSIQVPQNPNNQDANFEPQTRTISENLKVYLRIRPLDIQKNGANPKHARNVSEAEQKNAWPKTSKTKISSKEKLKRSSQVCVTVNEDLHSVTVSPPQAVGTKRIKSEVYEGFSHVFSSEASQSEVYEQMLRPLVEDFLNGKSGMLAAMGPSGSGKTHTVFGCAREPGMIPLALRHIFSLNDSNGTQSSRTFNLSMFEICSEKGKAEKLIDLSQHGGDICMQQSVLKGLQEAVVCDAQQAESLIALGMLKRATAMTNSNSQSSRSQCIINIRCVPKKVDGETDDQGNSSSVLTIVDFAGAEREKKTGNQGTRLLESNFINNTSMVFGLCLRILTVKPGEDDYLDTSFLLRQASPFTRIKYGYIIMVSYYLRAFLWYSDSNGLGCRFKKIEEPPNVNCNKRPIQALPRAEQLKKMKFGGIEPSLIVEENTNRSPRLTTEDIALKEVNDGKKNNEDIEDCNLKGIAFQSKGFAGLETKTASLNGSCIKLADSDRKHQIMQDFSKALWNVLKQYKKKLEVAEKEIFHLRDSLTNEKTRCFDLDNELKELKSRCTCWKEASGEVSVVEMYDARAKLLPRQPNDHQEVNSGVSSHYLKELERSENAERADPLQEDLQESTDNPEDVKGFKDTGKGDKHSQSEATSKLTTACLSSDCRCEGAPEYTCIVEDANTLEDNARGDICSNGECISIVPYLSTPQECESANSHGDFKDPKDLKREQAQPENNTTDNSSFSLGGDQTAFGAALSEFIVSSSESPQKDNSSFSVEEEKFQNEEGKLDPRITNHQVRVSSGLFVTCTGESVEHLDQLIDQQQDLQESVDNAEDVKGVKDTGKEDMHSESEATCKLTTSCLSSDNGGEEATEKTSVVEDANTSDDNARGDICSNSECVSTAPCLSTPQECENADSYGDLKDPKDVKIEQAQPENSTTDNSSLSLDEDQMAFGAVLSESIVNYPESARKDNSSFSVEEEIFQNEDGKMNPPITILSEERRDGRNVPNFEPKLALCCNSLNAEKPKRKLLPASSVLLKDISILDVNDESEKPKGARREKTVATRAQNRTQGSISPIHMLRNNFNAK</sequence>
<feature type="compositionally biased region" description="Basic and acidic residues" evidence="7">
    <location>
        <begin position="672"/>
        <end position="688"/>
    </location>
</feature>
<feature type="compositionally biased region" description="Pro residues" evidence="7">
    <location>
        <begin position="1"/>
        <end position="10"/>
    </location>
</feature>
<evidence type="ECO:0000256" key="7">
    <source>
        <dbReference type="SAM" id="MobiDB-lite"/>
    </source>
</evidence>
<dbReference type="Pfam" id="PF00225">
    <property type="entry name" value="Kinesin"/>
    <property type="match status" value="1"/>
</dbReference>
<dbReference type="PROSITE" id="PS50067">
    <property type="entry name" value="KINESIN_MOTOR_2"/>
    <property type="match status" value="1"/>
</dbReference>